<dbReference type="InterPro" id="IPR004090">
    <property type="entry name" value="Chemotax_Me-accpt_rcpt"/>
</dbReference>
<keyword evidence="1 3" id="KW-0807">Transducer</keyword>
<dbReference type="PANTHER" id="PTHR32089:SF112">
    <property type="entry name" value="LYSOZYME-LIKE PROTEIN-RELATED"/>
    <property type="match status" value="1"/>
</dbReference>
<accession>A0ABX0V1U5</accession>
<dbReference type="Pfam" id="PF11563">
    <property type="entry name" value="Protoglobin"/>
    <property type="match status" value="1"/>
</dbReference>
<dbReference type="InterPro" id="IPR012292">
    <property type="entry name" value="Globin/Proto"/>
</dbReference>
<comment type="caution">
    <text evidence="5">The sequence shown here is derived from an EMBL/GenBank/DDBJ whole genome shotgun (WGS) entry which is preliminary data.</text>
</comment>
<name>A0ABX0V1U5_9HYPH</name>
<proteinExistence type="inferred from homology"/>
<dbReference type="PROSITE" id="PS50111">
    <property type="entry name" value="CHEMOTAXIS_TRANSDUC_2"/>
    <property type="match status" value="1"/>
</dbReference>
<evidence type="ECO:0000256" key="1">
    <source>
        <dbReference type="ARBA" id="ARBA00023224"/>
    </source>
</evidence>
<protein>
    <submittedName>
        <fullName evidence="5">Methyl-accepting chemotaxis protein</fullName>
    </submittedName>
</protein>
<dbReference type="SMART" id="SM00283">
    <property type="entry name" value="MA"/>
    <property type="match status" value="1"/>
</dbReference>
<dbReference type="Gene3D" id="1.10.287.950">
    <property type="entry name" value="Methyl-accepting chemotaxis protein"/>
    <property type="match status" value="1"/>
</dbReference>
<dbReference type="SUPFAM" id="SSF58104">
    <property type="entry name" value="Methyl-accepting chemotaxis protein (MCP) signaling domain"/>
    <property type="match status" value="1"/>
</dbReference>
<dbReference type="InterPro" id="IPR004089">
    <property type="entry name" value="MCPsignal_dom"/>
</dbReference>
<dbReference type="SUPFAM" id="SSF46458">
    <property type="entry name" value="Globin-like"/>
    <property type="match status" value="1"/>
</dbReference>
<dbReference type="RefSeq" id="WP_166951876.1">
    <property type="nucleotide sequence ID" value="NZ_JAASQI010000004.1"/>
</dbReference>
<dbReference type="EMBL" id="JAASQI010000004">
    <property type="protein sequence ID" value="NIJ58185.1"/>
    <property type="molecule type" value="Genomic_DNA"/>
</dbReference>
<dbReference type="PANTHER" id="PTHR32089">
    <property type="entry name" value="METHYL-ACCEPTING CHEMOTAXIS PROTEIN MCPB"/>
    <property type="match status" value="1"/>
</dbReference>
<evidence type="ECO:0000313" key="6">
    <source>
        <dbReference type="Proteomes" id="UP001429580"/>
    </source>
</evidence>
<dbReference type="PRINTS" id="PR00260">
    <property type="entry name" value="CHEMTRNSDUCR"/>
</dbReference>
<feature type="domain" description="Methyl-accepting transducer" evidence="4">
    <location>
        <begin position="194"/>
        <end position="423"/>
    </location>
</feature>
<dbReference type="Gene3D" id="1.10.490.10">
    <property type="entry name" value="Globins"/>
    <property type="match status" value="1"/>
</dbReference>
<keyword evidence="6" id="KW-1185">Reference proteome</keyword>
<comment type="similarity">
    <text evidence="2">Belongs to the methyl-accepting chemotaxis (MCP) protein family.</text>
</comment>
<dbReference type="InterPro" id="IPR044398">
    <property type="entry name" value="Globin-sensor_dom"/>
</dbReference>
<dbReference type="InterPro" id="IPR009050">
    <property type="entry name" value="Globin-like_sf"/>
</dbReference>
<evidence type="ECO:0000313" key="5">
    <source>
        <dbReference type="EMBL" id="NIJ58185.1"/>
    </source>
</evidence>
<evidence type="ECO:0000259" key="4">
    <source>
        <dbReference type="PROSITE" id="PS50111"/>
    </source>
</evidence>
<dbReference type="Pfam" id="PF00015">
    <property type="entry name" value="MCPsignal"/>
    <property type="match status" value="1"/>
</dbReference>
<dbReference type="InterPro" id="IPR039379">
    <property type="entry name" value="Protoglobin_sensor_dom"/>
</dbReference>
<gene>
    <name evidence="5" type="ORF">FHS82_002027</name>
</gene>
<dbReference type="CDD" id="cd01068">
    <property type="entry name" value="globin_sensor"/>
    <property type="match status" value="1"/>
</dbReference>
<reference evidence="5 6" key="1">
    <citation type="submission" date="2020-03" db="EMBL/GenBank/DDBJ databases">
        <title>Genomic Encyclopedia of Type Strains, Phase IV (KMG-IV): sequencing the most valuable type-strain genomes for metagenomic binning, comparative biology and taxonomic classification.</title>
        <authorList>
            <person name="Goeker M."/>
        </authorList>
    </citation>
    <scope>NUCLEOTIDE SEQUENCE [LARGE SCALE GENOMIC DNA]</scope>
    <source>
        <strain evidence="5 6">DSM 103870</strain>
    </source>
</reference>
<sequence length="454" mass="47958">MHRNTLALKKQFLKIDDTTIALLREWFPTIEARLPQVLDTFYERVGGWPELVALFGATPEQQRTGVARAKQAQIAHWKQLFTGGFEADYVASSRRIGTVHSRIGLKPSAYIGGYFILLEQLNAMVNGTHFSRLHPREAAGKTARLASAVGRAVMLDMDLAISSYLDGIRDSLDGRIVDEFEETIDRVTRDLLSSTEAMARSARAVADGIAETGARASASLRSADEATSTANAIAAAAEQLSATNLEIGRQIDRSAGVTGRATEQAEQAMVAVNGLADLAARVDEVAKLIQTIAGQTHLLALNASVEAARAGEAGEGFAVVAAEVKSLAARTEGATTDVSERMNEIKKASAQTVSAIAGIRATIDEINTLTGAVAASVHEQVAATGDITRSIQSAADETARISRSAGALVSAADAAGEAGAQVTRNVADLHTEADRLHREATAFVASIGKQKDDE</sequence>
<evidence type="ECO:0000256" key="2">
    <source>
        <dbReference type="ARBA" id="ARBA00029447"/>
    </source>
</evidence>
<organism evidence="5 6">
    <name type="scientific">Pseudochelatococcus lubricantis</name>
    <dbReference type="NCBI Taxonomy" id="1538102"/>
    <lineage>
        <taxon>Bacteria</taxon>
        <taxon>Pseudomonadati</taxon>
        <taxon>Pseudomonadota</taxon>
        <taxon>Alphaproteobacteria</taxon>
        <taxon>Hyphomicrobiales</taxon>
        <taxon>Chelatococcaceae</taxon>
        <taxon>Pseudochelatococcus</taxon>
    </lineage>
</organism>
<dbReference type="Proteomes" id="UP001429580">
    <property type="component" value="Unassembled WGS sequence"/>
</dbReference>
<evidence type="ECO:0000256" key="3">
    <source>
        <dbReference type="PROSITE-ProRule" id="PRU00284"/>
    </source>
</evidence>